<dbReference type="PROSITE" id="PS51857">
    <property type="entry name" value="CSD_2"/>
    <property type="match status" value="3"/>
</dbReference>
<dbReference type="InterPro" id="IPR002059">
    <property type="entry name" value="CSP_DNA-bd"/>
</dbReference>
<gene>
    <name evidence="4" type="ORF">PGLA1383_LOCUS23296</name>
    <name evidence="5" type="ORF">PGLA2088_LOCUS22152</name>
</gene>
<dbReference type="InterPro" id="IPR012340">
    <property type="entry name" value="NA-bd_OB-fold"/>
</dbReference>
<dbReference type="CDD" id="cd04458">
    <property type="entry name" value="CSP_CDS"/>
    <property type="match status" value="2"/>
</dbReference>
<dbReference type="InterPro" id="IPR052069">
    <property type="entry name" value="Ca-reg_mRNA-binding_domain"/>
</dbReference>
<sequence>MASMGTCKSFNGLKGWGFIDMGGTDVFIHIRDVTGLQPKQGDVLSFDVEARAQDPSKYQAKNISGGTAPREQEGGGMMGVSVTPVQGTGAYEGTVKSFNPMKGFGFIGLSGGGDDVFCHVKDCVGTQPQQGDIVKFDVEASQNNPGKMQAKNVTGGTAALGQGGMMGGQVTPVQGTGAYEGTVKSFNGMKGFGFIALSGGGDDVFVHVKECVGSMPQQGDIVKLDVEPSQSKPGQMQAKNVTGGSAPPGMSGMGGMGGIMGKGMMGGKGMSPYGSYGAMMGGMMGMGGMGKGGMMGMSPYGMMGMGGMGKGW</sequence>
<evidence type="ECO:0000313" key="5">
    <source>
        <dbReference type="EMBL" id="CAE8680840.1"/>
    </source>
</evidence>
<dbReference type="GO" id="GO:0005737">
    <property type="term" value="C:cytoplasm"/>
    <property type="evidence" value="ECO:0007669"/>
    <property type="project" value="TreeGrafter"/>
</dbReference>
<accession>A0A813EUQ3</accession>
<dbReference type="EMBL" id="CAJNNV010017456">
    <property type="protein sequence ID" value="CAE8605166.1"/>
    <property type="molecule type" value="Genomic_DNA"/>
</dbReference>
<proteinExistence type="predicted"/>
<dbReference type="PANTHER" id="PTHR12962">
    <property type="entry name" value="CALCIUM-REGULATED HEAT STABLE PROTEIN CRHSP-24-RELATED"/>
    <property type="match status" value="1"/>
</dbReference>
<feature type="domain" description="CSD" evidence="3">
    <location>
        <begin position="90"/>
        <end position="155"/>
    </location>
</feature>
<dbReference type="Proteomes" id="UP000654075">
    <property type="component" value="Unassembled WGS sequence"/>
</dbReference>
<evidence type="ECO:0000256" key="2">
    <source>
        <dbReference type="SAM" id="MobiDB-lite"/>
    </source>
</evidence>
<keyword evidence="1" id="KW-0597">Phosphoprotein</keyword>
<feature type="compositionally biased region" description="Polar residues" evidence="2">
    <location>
        <begin position="228"/>
        <end position="242"/>
    </location>
</feature>
<evidence type="ECO:0000313" key="4">
    <source>
        <dbReference type="EMBL" id="CAE8605166.1"/>
    </source>
</evidence>
<reference evidence="4" key="1">
    <citation type="submission" date="2021-02" db="EMBL/GenBank/DDBJ databases">
        <authorList>
            <person name="Dougan E. K."/>
            <person name="Rhodes N."/>
            <person name="Thang M."/>
            <person name="Chan C."/>
        </authorList>
    </citation>
    <scope>NUCLEOTIDE SEQUENCE</scope>
</reference>
<evidence type="ECO:0000259" key="3">
    <source>
        <dbReference type="PROSITE" id="PS51857"/>
    </source>
</evidence>
<dbReference type="AlphaFoldDB" id="A0A813EUQ3"/>
<keyword evidence="6" id="KW-1185">Reference proteome</keyword>
<dbReference type="SMART" id="SM00357">
    <property type="entry name" value="CSP"/>
    <property type="match status" value="3"/>
</dbReference>
<evidence type="ECO:0000256" key="1">
    <source>
        <dbReference type="ARBA" id="ARBA00022553"/>
    </source>
</evidence>
<organism evidence="4 6">
    <name type="scientific">Polarella glacialis</name>
    <name type="common">Dinoflagellate</name>
    <dbReference type="NCBI Taxonomy" id="89957"/>
    <lineage>
        <taxon>Eukaryota</taxon>
        <taxon>Sar</taxon>
        <taxon>Alveolata</taxon>
        <taxon>Dinophyceae</taxon>
        <taxon>Suessiales</taxon>
        <taxon>Suessiaceae</taxon>
        <taxon>Polarella</taxon>
    </lineage>
</organism>
<evidence type="ECO:0000313" key="6">
    <source>
        <dbReference type="Proteomes" id="UP000654075"/>
    </source>
</evidence>
<dbReference type="SUPFAM" id="SSF50249">
    <property type="entry name" value="Nucleic acid-binding proteins"/>
    <property type="match status" value="3"/>
</dbReference>
<dbReference type="Gene3D" id="2.40.50.140">
    <property type="entry name" value="Nucleic acid-binding proteins"/>
    <property type="match status" value="3"/>
</dbReference>
<name>A0A813EUQ3_POLGL</name>
<dbReference type="InterPro" id="IPR011129">
    <property type="entry name" value="CSD"/>
</dbReference>
<protein>
    <recommendedName>
        <fullName evidence="3">CSD domain-containing protein</fullName>
    </recommendedName>
</protein>
<dbReference type="Proteomes" id="UP000626109">
    <property type="component" value="Unassembled WGS sequence"/>
</dbReference>
<dbReference type="PANTHER" id="PTHR12962:SF1">
    <property type="entry name" value="COLD SHOCK DOMAIN-CONTAINING PROTEIN CG9705"/>
    <property type="match status" value="1"/>
</dbReference>
<comment type="caution">
    <text evidence="4">The sequence shown here is derived from an EMBL/GenBank/DDBJ whole genome shotgun (WGS) entry which is preliminary data.</text>
</comment>
<dbReference type="GO" id="GO:0003730">
    <property type="term" value="F:mRNA 3'-UTR binding"/>
    <property type="evidence" value="ECO:0007669"/>
    <property type="project" value="TreeGrafter"/>
</dbReference>
<dbReference type="EMBL" id="CAJNNW010025899">
    <property type="protein sequence ID" value="CAE8680840.1"/>
    <property type="molecule type" value="Genomic_DNA"/>
</dbReference>
<feature type="region of interest" description="Disordered" evidence="2">
    <location>
        <begin position="228"/>
        <end position="247"/>
    </location>
</feature>
<feature type="domain" description="CSD" evidence="3">
    <location>
        <begin position="2"/>
        <end position="65"/>
    </location>
</feature>
<feature type="domain" description="CSD" evidence="3">
    <location>
        <begin position="178"/>
        <end position="243"/>
    </location>
</feature>
<dbReference type="Pfam" id="PF00313">
    <property type="entry name" value="CSD"/>
    <property type="match status" value="3"/>
</dbReference>
<dbReference type="GO" id="GO:0043488">
    <property type="term" value="P:regulation of mRNA stability"/>
    <property type="evidence" value="ECO:0007669"/>
    <property type="project" value="TreeGrafter"/>
</dbReference>